<comment type="caution">
    <text evidence="1">The sequence shown here is derived from an EMBL/GenBank/DDBJ whole genome shotgun (WGS) entry which is preliminary data.</text>
</comment>
<dbReference type="EMBL" id="LSRX01001808">
    <property type="protein sequence ID" value="OLP77243.1"/>
    <property type="molecule type" value="Genomic_DNA"/>
</dbReference>
<keyword evidence="2" id="KW-1185">Reference proteome</keyword>
<protein>
    <submittedName>
        <fullName evidence="1">Uncharacterized protein</fullName>
    </submittedName>
</protein>
<sequence length="122" mass="13876">MTWWTHPDLKALRNIVQPVTALLQTDNPLCFGSDQKPLLEHVVLFCGAVFFLLRVRFLKLAGVCVGSSQTWGFSLLPVPLALRSFLVSTDYATVVWYVWCLRRQLRPDLQQADPDHLLAEVP</sequence>
<dbReference type="Proteomes" id="UP000186817">
    <property type="component" value="Unassembled WGS sequence"/>
</dbReference>
<reference evidence="1 2" key="1">
    <citation type="submission" date="2016-02" db="EMBL/GenBank/DDBJ databases">
        <title>Genome analysis of coral dinoflagellate symbionts highlights evolutionary adaptations to a symbiotic lifestyle.</title>
        <authorList>
            <person name="Aranda M."/>
            <person name="Li Y."/>
            <person name="Liew Y.J."/>
            <person name="Baumgarten S."/>
            <person name="Simakov O."/>
            <person name="Wilson M."/>
            <person name="Piel J."/>
            <person name="Ashoor H."/>
            <person name="Bougouffa S."/>
            <person name="Bajic V.B."/>
            <person name="Ryu T."/>
            <person name="Ravasi T."/>
            <person name="Bayer T."/>
            <person name="Micklem G."/>
            <person name="Kim H."/>
            <person name="Bhak J."/>
            <person name="Lajeunesse T.C."/>
            <person name="Voolstra C.R."/>
        </authorList>
    </citation>
    <scope>NUCLEOTIDE SEQUENCE [LARGE SCALE GENOMIC DNA]</scope>
    <source>
        <strain evidence="1 2">CCMP2467</strain>
    </source>
</reference>
<evidence type="ECO:0000313" key="1">
    <source>
        <dbReference type="EMBL" id="OLP77243.1"/>
    </source>
</evidence>
<name>A0A1Q9C2U8_SYMMI</name>
<proteinExistence type="predicted"/>
<dbReference type="AlphaFoldDB" id="A0A1Q9C2U8"/>
<gene>
    <name evidence="1" type="ORF">AK812_SmicGene42708</name>
</gene>
<organism evidence="1 2">
    <name type="scientific">Symbiodinium microadriaticum</name>
    <name type="common">Dinoflagellate</name>
    <name type="synonym">Zooxanthella microadriatica</name>
    <dbReference type="NCBI Taxonomy" id="2951"/>
    <lineage>
        <taxon>Eukaryota</taxon>
        <taxon>Sar</taxon>
        <taxon>Alveolata</taxon>
        <taxon>Dinophyceae</taxon>
        <taxon>Suessiales</taxon>
        <taxon>Symbiodiniaceae</taxon>
        <taxon>Symbiodinium</taxon>
    </lineage>
</organism>
<accession>A0A1Q9C2U8</accession>
<evidence type="ECO:0000313" key="2">
    <source>
        <dbReference type="Proteomes" id="UP000186817"/>
    </source>
</evidence>